<dbReference type="GO" id="GO:0042121">
    <property type="term" value="P:alginic acid biosynthetic process"/>
    <property type="evidence" value="ECO:0007669"/>
    <property type="project" value="InterPro"/>
</dbReference>
<evidence type="ECO:0000256" key="5">
    <source>
        <dbReference type="ARBA" id="ARBA00022692"/>
    </source>
</evidence>
<proteinExistence type="inferred from homology"/>
<evidence type="ECO:0000256" key="2">
    <source>
        <dbReference type="ARBA" id="ARBA00010323"/>
    </source>
</evidence>
<feature type="transmembrane region" description="Helical" evidence="10">
    <location>
        <begin position="31"/>
        <end position="47"/>
    </location>
</feature>
<dbReference type="InterPro" id="IPR024194">
    <property type="entry name" value="Ac/AlaTfrase_AlgI/DltB"/>
</dbReference>
<keyword evidence="5 10" id="KW-0812">Transmembrane</keyword>
<evidence type="ECO:0000256" key="6">
    <source>
        <dbReference type="ARBA" id="ARBA00022989"/>
    </source>
</evidence>
<keyword evidence="6 10" id="KW-1133">Transmembrane helix</keyword>
<evidence type="ECO:0000256" key="1">
    <source>
        <dbReference type="ARBA" id="ARBA00004651"/>
    </source>
</evidence>
<dbReference type="Proteomes" id="UP000326678">
    <property type="component" value="Chromosome Gxm1"/>
</dbReference>
<keyword evidence="4 9" id="KW-0808">Transferase</keyword>
<dbReference type="PIRSF" id="PIRSF016636">
    <property type="entry name" value="AlgI_DltB"/>
    <property type="match status" value="1"/>
</dbReference>
<dbReference type="PIRSF" id="PIRSF500217">
    <property type="entry name" value="AlgI"/>
    <property type="match status" value="1"/>
</dbReference>
<dbReference type="GO" id="GO:0016746">
    <property type="term" value="F:acyltransferase activity"/>
    <property type="evidence" value="ECO:0007669"/>
    <property type="project" value="UniProtKB-KW"/>
</dbReference>
<reference evidence="11 12" key="1">
    <citation type="submission" date="2019-10" db="EMBL/GenBank/DDBJ databases">
        <title>Genomic and transcriptomic insights into the perfect genentic adaptation of a filamentous nitrogen-fixing cyanobacterium to rice fields.</title>
        <authorList>
            <person name="Chen Z."/>
        </authorList>
    </citation>
    <scope>NUCLEOTIDE SEQUENCE [LARGE SCALE GENOMIC DNA]</scope>
    <source>
        <strain evidence="11">CCNUC1</strain>
    </source>
</reference>
<comment type="subcellular location">
    <subcellularLocation>
        <location evidence="1">Cell membrane</location>
        <topology evidence="1">Multi-pass membrane protein</topology>
    </subcellularLocation>
</comment>
<keyword evidence="7 9" id="KW-0472">Membrane</keyword>
<feature type="transmembrane region" description="Helical" evidence="10">
    <location>
        <begin position="6"/>
        <end position="24"/>
    </location>
</feature>
<feature type="transmembrane region" description="Helical" evidence="10">
    <location>
        <begin position="53"/>
        <end position="69"/>
    </location>
</feature>
<dbReference type="RefSeq" id="WP_118167416.1">
    <property type="nucleotide sequence ID" value="NZ_CP045226.1"/>
</dbReference>
<keyword evidence="8 9" id="KW-0012">Acyltransferase</keyword>
<feature type="transmembrane region" description="Helical" evidence="10">
    <location>
        <begin position="81"/>
        <end position="99"/>
    </location>
</feature>
<evidence type="ECO:0000256" key="3">
    <source>
        <dbReference type="ARBA" id="ARBA00022475"/>
    </source>
</evidence>
<feature type="transmembrane region" description="Helical" evidence="10">
    <location>
        <begin position="473"/>
        <end position="490"/>
    </location>
</feature>
<keyword evidence="3 9" id="KW-1003">Cell membrane</keyword>
<dbReference type="EMBL" id="CP045226">
    <property type="protein sequence ID" value="QFS47503.1"/>
    <property type="molecule type" value="Genomic_DNA"/>
</dbReference>
<evidence type="ECO:0000256" key="7">
    <source>
        <dbReference type="ARBA" id="ARBA00023136"/>
    </source>
</evidence>
<keyword evidence="12" id="KW-1185">Reference proteome</keyword>
<evidence type="ECO:0000313" key="12">
    <source>
        <dbReference type="Proteomes" id="UP000326678"/>
    </source>
</evidence>
<dbReference type="PANTHER" id="PTHR13285">
    <property type="entry name" value="ACYLTRANSFERASE"/>
    <property type="match status" value="1"/>
</dbReference>
<evidence type="ECO:0000256" key="4">
    <source>
        <dbReference type="ARBA" id="ARBA00022679"/>
    </source>
</evidence>
<sequence>MLFNSLEFIFLFLPISLFIFFFLGKYGYHRLAITWLVTASLFFYGWWNPRYLLLLLVSIGLNFFIGYTLNQLNSPVRKKTLLILGITANLIILGCFKYANFFVSSAADILGINFNLQNIILPLGISFFTFQQITYLVDSYRGETKDSKFVDYCLFITFFPKLISGPIVHHSEIMPQFADKTVCQFNLENMAVGITIFSLGLFKKVVFADNIAAYASPVFNTAAAGIFPTFLESWIGALAYTLQLYFDFSGYSDMAIGIARMFGIKLPVNFFSPYKATSISDFWRRWHITLSNFLRDYLYIPLGGNRKGEIRRSLNLMVTMLLGGIWHGEGWQFVFWGGLHGAYLTINHEWNVLQKKYDLKTDNWLSLKLGWFITFLAVVFGWVFFRSENMATALIIVKGMIGLNGLLFSTQIIESGLKKAFIDISILLAIVWLTPNVQEWMGKYDPVFNYEKVKKLSSNSLFWSRLQWQPNQTYALVISVLTVIALLHLTKVSEFLYFQF</sequence>
<protein>
    <submittedName>
        <fullName evidence="11">MBOAT family protein</fullName>
    </submittedName>
</protein>
<evidence type="ECO:0000313" key="11">
    <source>
        <dbReference type="EMBL" id="QFS47503.1"/>
    </source>
</evidence>
<dbReference type="InterPro" id="IPR004299">
    <property type="entry name" value="MBOAT_fam"/>
</dbReference>
<feature type="transmembrane region" description="Helical" evidence="10">
    <location>
        <begin position="391"/>
        <end position="408"/>
    </location>
</feature>
<comment type="similarity">
    <text evidence="2 9">Belongs to the membrane-bound acyltransferase family.</text>
</comment>
<dbReference type="InterPro" id="IPR051085">
    <property type="entry name" value="MB_O-acyltransferase"/>
</dbReference>
<gene>
    <name evidence="11" type="ORF">GXM_04995</name>
</gene>
<feature type="transmembrane region" description="Helical" evidence="10">
    <location>
        <begin position="420"/>
        <end position="438"/>
    </location>
</feature>
<dbReference type="GO" id="GO:0005886">
    <property type="term" value="C:plasma membrane"/>
    <property type="evidence" value="ECO:0007669"/>
    <property type="project" value="UniProtKB-SubCell"/>
</dbReference>
<dbReference type="PANTHER" id="PTHR13285:SF23">
    <property type="entry name" value="TEICHOIC ACID D-ALANYLTRANSFERASE"/>
    <property type="match status" value="1"/>
</dbReference>
<dbReference type="InterPro" id="IPR028362">
    <property type="entry name" value="AlgI"/>
</dbReference>
<dbReference type="KEGG" id="nsh:GXM_04995"/>
<organism evidence="11 12">
    <name type="scientific">Nostoc sphaeroides CCNUC1</name>
    <dbReference type="NCBI Taxonomy" id="2653204"/>
    <lineage>
        <taxon>Bacteria</taxon>
        <taxon>Bacillati</taxon>
        <taxon>Cyanobacteriota</taxon>
        <taxon>Cyanophyceae</taxon>
        <taxon>Nostocales</taxon>
        <taxon>Nostocaceae</taxon>
        <taxon>Nostoc</taxon>
    </lineage>
</organism>
<dbReference type="Pfam" id="PF03062">
    <property type="entry name" value="MBOAT"/>
    <property type="match status" value="1"/>
</dbReference>
<evidence type="ECO:0000256" key="8">
    <source>
        <dbReference type="ARBA" id="ARBA00023315"/>
    </source>
</evidence>
<feature type="transmembrane region" description="Helical" evidence="10">
    <location>
        <begin position="365"/>
        <end position="385"/>
    </location>
</feature>
<evidence type="ECO:0000256" key="10">
    <source>
        <dbReference type="SAM" id="Phobius"/>
    </source>
</evidence>
<feature type="transmembrane region" description="Helical" evidence="10">
    <location>
        <begin position="119"/>
        <end position="137"/>
    </location>
</feature>
<evidence type="ECO:0000256" key="9">
    <source>
        <dbReference type="PIRNR" id="PIRNR016636"/>
    </source>
</evidence>
<dbReference type="AlphaFoldDB" id="A0A5P8W449"/>
<name>A0A5P8W449_9NOSO</name>
<accession>A0A5P8W449</accession>